<dbReference type="PANTHER" id="PTHR42870">
    <property type="entry name" value="ACETYL-COA C-ACETYLTRANSFERASE"/>
    <property type="match status" value="1"/>
</dbReference>
<gene>
    <name evidence="11" type="ORF">DKG75_20510</name>
</gene>
<dbReference type="Proteomes" id="UP000246077">
    <property type="component" value="Unassembled WGS sequence"/>
</dbReference>
<feature type="domain" description="Thiolase N-terminal" evidence="9">
    <location>
        <begin position="4"/>
        <end position="112"/>
    </location>
</feature>
<feature type="domain" description="Thiolase C-terminal" evidence="10">
    <location>
        <begin position="258"/>
        <end position="382"/>
    </location>
</feature>
<dbReference type="GO" id="GO:0006869">
    <property type="term" value="P:lipid transport"/>
    <property type="evidence" value="ECO:0007669"/>
    <property type="project" value="UniProtKB-KW"/>
</dbReference>
<evidence type="ECO:0000256" key="3">
    <source>
        <dbReference type="ARBA" id="ARBA00022448"/>
    </source>
</evidence>
<dbReference type="OrthoDB" id="9790314at2"/>
<reference evidence="12" key="1">
    <citation type="submission" date="2018-05" db="EMBL/GenBank/DDBJ databases">
        <title>Zavarzinia sp. HR-AS.</title>
        <authorList>
            <person name="Lee Y."/>
            <person name="Jeon C.O."/>
        </authorList>
    </citation>
    <scope>NUCLEOTIDE SEQUENCE [LARGE SCALE GENOMIC DNA]</scope>
    <source>
        <strain evidence="12">DSM 1231</strain>
    </source>
</reference>
<dbReference type="EMBL" id="QGLF01000006">
    <property type="protein sequence ID" value="PWR18350.1"/>
    <property type="molecule type" value="Genomic_DNA"/>
</dbReference>
<comment type="subcellular location">
    <subcellularLocation>
        <location evidence="1">Peroxisome</location>
    </subcellularLocation>
</comment>
<evidence type="ECO:0000256" key="8">
    <source>
        <dbReference type="ARBA" id="ARBA00032316"/>
    </source>
</evidence>
<protein>
    <recommendedName>
        <fullName evidence="2">propanoyl-CoA C-acyltransferase</fullName>
        <ecNumber evidence="2">2.3.1.176</ecNumber>
    </recommendedName>
    <alternativeName>
        <fullName evidence="8">Propanoyl-CoA C-acyltransferase</fullName>
    </alternativeName>
</protein>
<organism evidence="11 12">
    <name type="scientific">Zavarzinia compransoris</name>
    <dbReference type="NCBI Taxonomy" id="1264899"/>
    <lineage>
        <taxon>Bacteria</taxon>
        <taxon>Pseudomonadati</taxon>
        <taxon>Pseudomonadota</taxon>
        <taxon>Alphaproteobacteria</taxon>
        <taxon>Rhodospirillales</taxon>
        <taxon>Zavarziniaceae</taxon>
        <taxon>Zavarzinia</taxon>
    </lineage>
</organism>
<evidence type="ECO:0000256" key="2">
    <source>
        <dbReference type="ARBA" id="ARBA00012352"/>
    </source>
</evidence>
<dbReference type="Pfam" id="PF00108">
    <property type="entry name" value="Thiolase_N"/>
    <property type="match status" value="1"/>
</dbReference>
<dbReference type="InterPro" id="IPR055140">
    <property type="entry name" value="Thiolase_C_2"/>
</dbReference>
<dbReference type="PROSITE" id="PS00737">
    <property type="entry name" value="THIOLASE_2"/>
    <property type="match status" value="1"/>
</dbReference>
<evidence type="ECO:0000313" key="12">
    <source>
        <dbReference type="Proteomes" id="UP000246077"/>
    </source>
</evidence>
<keyword evidence="4" id="KW-0808">Transferase</keyword>
<evidence type="ECO:0000256" key="5">
    <source>
        <dbReference type="ARBA" id="ARBA00023055"/>
    </source>
</evidence>
<dbReference type="InterPro" id="IPR020616">
    <property type="entry name" value="Thiolase_N"/>
</dbReference>
<evidence type="ECO:0000259" key="10">
    <source>
        <dbReference type="Pfam" id="PF22691"/>
    </source>
</evidence>
<comment type="caution">
    <text evidence="11">The sequence shown here is derived from an EMBL/GenBank/DDBJ whole genome shotgun (WGS) entry which is preliminary data.</text>
</comment>
<dbReference type="GO" id="GO:0003988">
    <property type="term" value="F:acetyl-CoA C-acyltransferase activity"/>
    <property type="evidence" value="ECO:0007669"/>
    <property type="project" value="UniProtKB-ARBA"/>
</dbReference>
<evidence type="ECO:0000256" key="1">
    <source>
        <dbReference type="ARBA" id="ARBA00004275"/>
    </source>
</evidence>
<dbReference type="SUPFAM" id="SSF53901">
    <property type="entry name" value="Thiolase-like"/>
    <property type="match status" value="2"/>
</dbReference>
<dbReference type="NCBIfam" id="NF006102">
    <property type="entry name" value="PRK08256.1"/>
    <property type="match status" value="1"/>
</dbReference>
<evidence type="ECO:0000259" key="9">
    <source>
        <dbReference type="Pfam" id="PF00108"/>
    </source>
</evidence>
<keyword evidence="5" id="KW-0445">Lipid transport</keyword>
<dbReference type="Gene3D" id="3.40.47.10">
    <property type="match status" value="1"/>
</dbReference>
<dbReference type="Pfam" id="PF22691">
    <property type="entry name" value="Thiolase_C_1"/>
    <property type="match status" value="1"/>
</dbReference>
<keyword evidence="6" id="KW-0446">Lipid-binding</keyword>
<dbReference type="AlphaFoldDB" id="A0A317DWM0"/>
<evidence type="ECO:0000256" key="7">
    <source>
        <dbReference type="ARBA" id="ARBA00023140"/>
    </source>
</evidence>
<dbReference type="InterPro" id="IPR002155">
    <property type="entry name" value="Thiolase"/>
</dbReference>
<dbReference type="RefSeq" id="WP_109923057.1">
    <property type="nucleotide sequence ID" value="NZ_QGLF01000006.1"/>
</dbReference>
<dbReference type="PROSITE" id="PS00098">
    <property type="entry name" value="THIOLASE_1"/>
    <property type="match status" value="1"/>
</dbReference>
<dbReference type="EC" id="2.3.1.176" evidence="2"/>
<dbReference type="PANTHER" id="PTHR42870:SF1">
    <property type="entry name" value="NON-SPECIFIC LIPID-TRANSFER PROTEIN-LIKE 2"/>
    <property type="match status" value="1"/>
</dbReference>
<keyword evidence="7" id="KW-0576">Peroxisome</keyword>
<evidence type="ECO:0000256" key="6">
    <source>
        <dbReference type="ARBA" id="ARBA00023121"/>
    </source>
</evidence>
<evidence type="ECO:0000313" key="11">
    <source>
        <dbReference type="EMBL" id="PWR18350.1"/>
    </source>
</evidence>
<keyword evidence="12" id="KW-1185">Reference proteome</keyword>
<keyword evidence="3" id="KW-0813">Transport</keyword>
<accession>A0A317DWM0</accession>
<dbReference type="CDD" id="cd00829">
    <property type="entry name" value="SCP-x_thiolase"/>
    <property type="match status" value="1"/>
</dbReference>
<dbReference type="InterPro" id="IPR020615">
    <property type="entry name" value="Thiolase_acyl_enz_int_AS"/>
</dbReference>
<sequence length="393" mass="41106">MSKVIVAGVGMIPFVKPGASKPYPEMAAAALGVALADAGLDYAAIRQAYVGYVYGDSTAGQRALYATGMTGIPVFNVNNNCSTGSSALFLARQAVESGAVDCALALGFEQMNPGALGAMFNDRPSPFEPFDTVTDRLVGHGEIPLALRYFGGAGLAHMQQYGTPLETFAKIRAKASRHAANNPMSLFRQVVTAEDVLASPVMWPGVMTRLMACPPTCGAAAAILCSADFAARHGLDATVRIRAQAMTTDTPLTFEAGDMREVVGFSMAKSAAAEVYAAAGIGPEDIDVVELHDCFAHNELITYEAIGLCPPGGAQKFVDDGDNTYGGRYVTNPSGGLLSKGHPLGATGLAQCTELVQQLRGQADRRQVEGARIALQHNLGLGGACVVTLYEKH</sequence>
<dbReference type="InterPro" id="IPR020613">
    <property type="entry name" value="Thiolase_CS"/>
</dbReference>
<dbReference type="GO" id="GO:0008289">
    <property type="term" value="F:lipid binding"/>
    <property type="evidence" value="ECO:0007669"/>
    <property type="project" value="UniProtKB-KW"/>
</dbReference>
<dbReference type="InterPro" id="IPR016039">
    <property type="entry name" value="Thiolase-like"/>
</dbReference>
<proteinExistence type="predicted"/>
<dbReference type="PIRSF" id="PIRSF000429">
    <property type="entry name" value="Ac-CoA_Ac_transf"/>
    <property type="match status" value="1"/>
</dbReference>
<evidence type="ECO:0000256" key="4">
    <source>
        <dbReference type="ARBA" id="ARBA00022679"/>
    </source>
</evidence>
<name>A0A317DWM0_9PROT</name>